<accession>A0A3Q2XU34</accession>
<dbReference type="GO" id="GO:0006886">
    <property type="term" value="P:intracellular protein transport"/>
    <property type="evidence" value="ECO:0007669"/>
    <property type="project" value="InterPro"/>
</dbReference>
<dbReference type="GO" id="GO:0031267">
    <property type="term" value="F:small GTPase binding"/>
    <property type="evidence" value="ECO:0007669"/>
    <property type="project" value="InterPro"/>
</dbReference>
<dbReference type="AlphaFoldDB" id="A0A3Q2XU34"/>
<reference evidence="2" key="2">
    <citation type="submission" date="2025-09" db="UniProtKB">
        <authorList>
            <consortium name="Ensembl"/>
        </authorList>
    </citation>
    <scope>IDENTIFICATION</scope>
</reference>
<sequence>MGLDLSKLTYDEAAHVWQVVQRDFDLRKKEEDRLGELKTKIEQEDCKREMLADWANLTQSHCIRCLKAFKFLVNKKRQCLDCQLPICGSCSHYNKKEHGWVCAPCHMARVLKIGSLEWYHKNMQMRFKRFGSAKVMRSLFKRLLLPLQKGSLGGPS</sequence>
<protein>
    <submittedName>
        <fullName evidence="2">Melanophilin-like</fullName>
    </submittedName>
</protein>
<dbReference type="InterPro" id="IPR011011">
    <property type="entry name" value="Znf_FYVE_PHD"/>
</dbReference>
<keyword evidence="3" id="KW-1185">Reference proteome</keyword>
<evidence type="ECO:0000313" key="3">
    <source>
        <dbReference type="Proteomes" id="UP000264820"/>
    </source>
</evidence>
<evidence type="ECO:0000259" key="1">
    <source>
        <dbReference type="PROSITE" id="PS50916"/>
    </source>
</evidence>
<dbReference type="InterPro" id="IPR013083">
    <property type="entry name" value="Znf_RING/FYVE/PHD"/>
</dbReference>
<dbReference type="InterPro" id="IPR010911">
    <property type="entry name" value="Rab_BD"/>
</dbReference>
<dbReference type="InterPro" id="IPR051745">
    <property type="entry name" value="Intracell_Transport_Effector"/>
</dbReference>
<name>A0A3Q2XU34_HIPCM</name>
<evidence type="ECO:0000313" key="2">
    <source>
        <dbReference type="Ensembl" id="ENSHCOP00000008350.1"/>
    </source>
</evidence>
<organism evidence="2 3">
    <name type="scientific">Hippocampus comes</name>
    <name type="common">Tiger tail seahorse</name>
    <dbReference type="NCBI Taxonomy" id="109280"/>
    <lineage>
        <taxon>Eukaryota</taxon>
        <taxon>Metazoa</taxon>
        <taxon>Chordata</taxon>
        <taxon>Craniata</taxon>
        <taxon>Vertebrata</taxon>
        <taxon>Euteleostomi</taxon>
        <taxon>Actinopterygii</taxon>
        <taxon>Neopterygii</taxon>
        <taxon>Teleostei</taxon>
        <taxon>Neoteleostei</taxon>
        <taxon>Acanthomorphata</taxon>
        <taxon>Syngnathiaria</taxon>
        <taxon>Syngnathiformes</taxon>
        <taxon>Syngnathoidei</taxon>
        <taxon>Syngnathidae</taxon>
        <taxon>Hippocampus</taxon>
    </lineage>
</organism>
<dbReference type="SUPFAM" id="SSF57903">
    <property type="entry name" value="FYVE/PHD zinc finger"/>
    <property type="match status" value="1"/>
</dbReference>
<dbReference type="Pfam" id="PF02318">
    <property type="entry name" value="FYVE_2"/>
    <property type="match status" value="1"/>
</dbReference>
<proteinExistence type="predicted"/>
<dbReference type="PANTHER" id="PTHR14555:SF1">
    <property type="entry name" value="MELANOPHILIN"/>
    <property type="match status" value="1"/>
</dbReference>
<feature type="domain" description="RabBD" evidence="1">
    <location>
        <begin position="2"/>
        <end position="122"/>
    </location>
</feature>
<dbReference type="Proteomes" id="UP000264820">
    <property type="component" value="Unplaced"/>
</dbReference>
<dbReference type="InterPro" id="IPR041282">
    <property type="entry name" value="FYVE_2"/>
</dbReference>
<dbReference type="Ensembl" id="ENSHCOT00000000461.1">
    <property type="protein sequence ID" value="ENSHCOP00000008350.1"/>
    <property type="gene ID" value="ENSHCOG00000010582.1"/>
</dbReference>
<dbReference type="GO" id="GO:0003779">
    <property type="term" value="F:actin binding"/>
    <property type="evidence" value="ECO:0007669"/>
    <property type="project" value="TreeGrafter"/>
</dbReference>
<dbReference type="GO" id="GO:0017022">
    <property type="term" value="F:myosin binding"/>
    <property type="evidence" value="ECO:0007669"/>
    <property type="project" value="TreeGrafter"/>
</dbReference>
<dbReference type="PROSITE" id="PS50916">
    <property type="entry name" value="RABBD"/>
    <property type="match status" value="1"/>
</dbReference>
<dbReference type="GO" id="GO:0030864">
    <property type="term" value="C:cortical actin cytoskeleton"/>
    <property type="evidence" value="ECO:0007669"/>
    <property type="project" value="TreeGrafter"/>
</dbReference>
<dbReference type="Gene3D" id="3.30.40.10">
    <property type="entry name" value="Zinc/RING finger domain, C3HC4 (zinc finger)"/>
    <property type="match status" value="1"/>
</dbReference>
<reference evidence="2" key="1">
    <citation type="submission" date="2025-08" db="UniProtKB">
        <authorList>
            <consortium name="Ensembl"/>
        </authorList>
    </citation>
    <scope>IDENTIFICATION</scope>
</reference>
<dbReference type="PANTHER" id="PTHR14555">
    <property type="entry name" value="MYELIN-ASSOCIATED OLIGODENDROCYTIC BASIC PROTEIN MOBP -RELATED"/>
    <property type="match status" value="1"/>
</dbReference>
<dbReference type="FunFam" id="3.30.40.10:FF:000018">
    <property type="entry name" value="Synaptotagmin-like 5, isoform CRA_a"/>
    <property type="match status" value="1"/>
</dbReference>
<dbReference type="GeneTree" id="ENSGT00950000183138"/>